<reference evidence="2 3" key="1">
    <citation type="submission" date="2015-07" db="EMBL/GenBank/DDBJ databases">
        <title>Emmonsia species relationships and genome sequence.</title>
        <authorList>
            <consortium name="The Broad Institute Genomics Platform"/>
            <person name="Cuomo C.A."/>
            <person name="Munoz J.F."/>
            <person name="Imamovic A."/>
            <person name="Priest M.E."/>
            <person name="Young S."/>
            <person name="Clay O.K."/>
            <person name="McEwen J.G."/>
        </authorList>
    </citation>
    <scope>NUCLEOTIDE SEQUENCE [LARGE SCALE GENOMIC DNA]</scope>
    <source>
        <strain evidence="2 3">UAMH 9510</strain>
    </source>
</reference>
<gene>
    <name evidence="2" type="ORF">AJ78_05590</name>
</gene>
<evidence type="ECO:0000313" key="3">
    <source>
        <dbReference type="Proteomes" id="UP000182235"/>
    </source>
</evidence>
<accession>A0A1J9Q1H3</accession>
<proteinExistence type="predicted"/>
<dbReference type="STRING" id="1447872.A0A1J9Q1H3"/>
<dbReference type="SUPFAM" id="SSF81901">
    <property type="entry name" value="HCP-like"/>
    <property type="match status" value="1"/>
</dbReference>
<dbReference type="OrthoDB" id="250175at2759"/>
<sequence>MFALRCVRPRPLGLVSRILTCPAKQLHSSSPHTAAARAPSTLKVLSERRSESRYQSAFGSIRLSEEEAEALVANIPRPLFESALSSVLPDATIGAAVSLAGTLIRLAVRCNTMHGSDIFNKNTDRGMLSRLAFILSRHPDYRAVAHWLLYRLAESKEPFAVLYIINQQFSTGTPLKRTVLIDYLEEFAQRHLLDAMVLYGRILHERHRRTEEALTIWQKAMEISVPHQANAGETDEDPYSVLGIPQAWEMYAAVKGVKGDSQGSRAAVETGAFLLDHPVAFQYLAKIVGNEGQLDKYEEYMTKAAMDCNAEACHDLGNFYLELHYDGKGRDKTPKPSKGQQASPKDLIAGKYTNNELRQKAMDWLEIASTGGWGPSALIMACLLREEGNAHKGLHYLNIAERDEKSASKAEDIRHIYLGKSFELNIEREREIFTKQFAQFD</sequence>
<dbReference type="Gene3D" id="1.25.40.10">
    <property type="entry name" value="Tetratricopeptide repeat domain"/>
    <property type="match status" value="1"/>
</dbReference>
<dbReference type="Proteomes" id="UP000182235">
    <property type="component" value="Unassembled WGS sequence"/>
</dbReference>
<dbReference type="VEuPathDB" id="FungiDB:AJ78_05590"/>
<feature type="region of interest" description="Disordered" evidence="1">
    <location>
        <begin position="330"/>
        <end position="349"/>
    </location>
</feature>
<dbReference type="AlphaFoldDB" id="A0A1J9Q1H3"/>
<keyword evidence="3" id="KW-1185">Reference proteome</keyword>
<evidence type="ECO:0000313" key="2">
    <source>
        <dbReference type="EMBL" id="OJD14019.1"/>
    </source>
</evidence>
<organism evidence="2 3">
    <name type="scientific">Emergomyces pasteurianus Ep9510</name>
    <dbReference type="NCBI Taxonomy" id="1447872"/>
    <lineage>
        <taxon>Eukaryota</taxon>
        <taxon>Fungi</taxon>
        <taxon>Dikarya</taxon>
        <taxon>Ascomycota</taxon>
        <taxon>Pezizomycotina</taxon>
        <taxon>Eurotiomycetes</taxon>
        <taxon>Eurotiomycetidae</taxon>
        <taxon>Onygenales</taxon>
        <taxon>Ajellomycetaceae</taxon>
        <taxon>Emergomyces</taxon>
    </lineage>
</organism>
<dbReference type="EMBL" id="LGRN01000250">
    <property type="protein sequence ID" value="OJD14019.1"/>
    <property type="molecule type" value="Genomic_DNA"/>
</dbReference>
<dbReference type="InterPro" id="IPR011990">
    <property type="entry name" value="TPR-like_helical_dom_sf"/>
</dbReference>
<comment type="caution">
    <text evidence="2">The sequence shown here is derived from an EMBL/GenBank/DDBJ whole genome shotgun (WGS) entry which is preliminary data.</text>
</comment>
<name>A0A1J9Q1H3_9EURO</name>
<protein>
    <submittedName>
        <fullName evidence="2">Uncharacterized protein</fullName>
    </submittedName>
</protein>
<evidence type="ECO:0000256" key="1">
    <source>
        <dbReference type="SAM" id="MobiDB-lite"/>
    </source>
</evidence>